<reference evidence="2" key="2">
    <citation type="submission" date="2020-05" db="UniProtKB">
        <authorList>
            <consortium name="EnsemblMetazoa"/>
        </authorList>
    </citation>
    <scope>IDENTIFICATION</scope>
    <source>
        <strain evidence="2">IAEA</strain>
    </source>
</reference>
<dbReference type="Proteomes" id="UP000091820">
    <property type="component" value="Unassembled WGS sequence"/>
</dbReference>
<dbReference type="AlphaFoldDB" id="A0A1A9WMU4"/>
<organism evidence="2 3">
    <name type="scientific">Glossina brevipalpis</name>
    <dbReference type="NCBI Taxonomy" id="37001"/>
    <lineage>
        <taxon>Eukaryota</taxon>
        <taxon>Metazoa</taxon>
        <taxon>Ecdysozoa</taxon>
        <taxon>Arthropoda</taxon>
        <taxon>Hexapoda</taxon>
        <taxon>Insecta</taxon>
        <taxon>Pterygota</taxon>
        <taxon>Neoptera</taxon>
        <taxon>Endopterygota</taxon>
        <taxon>Diptera</taxon>
        <taxon>Brachycera</taxon>
        <taxon>Muscomorpha</taxon>
        <taxon>Hippoboscoidea</taxon>
        <taxon>Glossinidae</taxon>
        <taxon>Glossina</taxon>
    </lineage>
</organism>
<dbReference type="STRING" id="37001.A0A1A9WMU4"/>
<accession>A0A1A9WMU4</accession>
<reference evidence="3" key="1">
    <citation type="submission" date="2014-03" db="EMBL/GenBank/DDBJ databases">
        <authorList>
            <person name="Aksoy S."/>
            <person name="Warren W."/>
            <person name="Wilson R.K."/>
        </authorList>
    </citation>
    <scope>NUCLEOTIDE SEQUENCE [LARGE SCALE GENOMIC DNA]</scope>
    <source>
        <strain evidence="3">IAEA</strain>
    </source>
</reference>
<keyword evidence="1" id="KW-0732">Signal</keyword>
<keyword evidence="3" id="KW-1185">Reference proteome</keyword>
<dbReference type="VEuPathDB" id="VectorBase:GBRI025439"/>
<sequence length="114" mass="13516">MNRKYLKNFFFLILLIFDFSLSKAFIYRLITEALENNVAGEPITHQKTTWDFDPEISKRRRALFYETHGFRAAKFIERIGLGTDGQEEKRRSEQQLRDEGKLNGEHFIISDTIK</sequence>
<evidence type="ECO:0000256" key="1">
    <source>
        <dbReference type="SAM" id="SignalP"/>
    </source>
</evidence>
<dbReference type="EnsemblMetazoa" id="GBRI025439-RA">
    <property type="protein sequence ID" value="GBRI025439-PA"/>
    <property type="gene ID" value="GBRI025439"/>
</dbReference>
<proteinExistence type="predicted"/>
<feature type="signal peptide" evidence="1">
    <location>
        <begin position="1"/>
        <end position="24"/>
    </location>
</feature>
<dbReference type="PANTHER" id="PTHR39951:SF2">
    <property type="entry name" value="IP05660P"/>
    <property type="match status" value="1"/>
</dbReference>
<dbReference type="PANTHER" id="PTHR39951">
    <property type="entry name" value="FI22632P1"/>
    <property type="match status" value="1"/>
</dbReference>
<name>A0A1A9WMU4_9MUSC</name>
<feature type="chain" id="PRO_5008400519" evidence="1">
    <location>
        <begin position="25"/>
        <end position="114"/>
    </location>
</feature>
<evidence type="ECO:0000313" key="2">
    <source>
        <dbReference type="EnsemblMetazoa" id="GBRI025439-PA"/>
    </source>
</evidence>
<protein>
    <submittedName>
        <fullName evidence="2">Uncharacterized protein</fullName>
    </submittedName>
</protein>
<evidence type="ECO:0000313" key="3">
    <source>
        <dbReference type="Proteomes" id="UP000091820"/>
    </source>
</evidence>